<dbReference type="GO" id="GO:0055085">
    <property type="term" value="P:transmembrane transport"/>
    <property type="evidence" value="ECO:0007669"/>
    <property type="project" value="InterPro"/>
</dbReference>
<dbReference type="CDD" id="cd06261">
    <property type="entry name" value="TM_PBP2"/>
    <property type="match status" value="1"/>
</dbReference>
<comment type="similarity">
    <text evidence="7">Belongs to the binding-protein-dependent transport system permease family.</text>
</comment>
<gene>
    <name evidence="9" type="ORF">GQR93_02265</name>
</gene>
<dbReference type="SUPFAM" id="SSF160964">
    <property type="entry name" value="MalF N-terminal region-like"/>
    <property type="match status" value="1"/>
</dbReference>
<keyword evidence="5 7" id="KW-1133">Transmembrane helix</keyword>
<evidence type="ECO:0000259" key="8">
    <source>
        <dbReference type="PROSITE" id="PS50928"/>
    </source>
</evidence>
<protein>
    <submittedName>
        <fullName evidence="9">ABC transporter permease subunit</fullName>
    </submittedName>
</protein>
<evidence type="ECO:0000313" key="10">
    <source>
        <dbReference type="Proteomes" id="UP000465035"/>
    </source>
</evidence>
<evidence type="ECO:0000256" key="5">
    <source>
        <dbReference type="ARBA" id="ARBA00022989"/>
    </source>
</evidence>
<evidence type="ECO:0000256" key="6">
    <source>
        <dbReference type="ARBA" id="ARBA00023136"/>
    </source>
</evidence>
<evidence type="ECO:0000256" key="4">
    <source>
        <dbReference type="ARBA" id="ARBA00022692"/>
    </source>
</evidence>
<sequence>MINNSSQVQNKIASRSGPEITGRFRYRLKPLMYLLPSALLLFVFIVIPIGYTFYLSFFNWNLIAPTKEFVGLQNYISVFTDPTNQKVMLNTVIYIILLLILNFIFPYLISLIVNFFIGKMKGAYKVLFFIPSLFSLVVGAMLFSWILNPVSGPAALMLRNFGMKLPQWTNSGSMAIIVICLITNWKVFGYNFILLLTGLGAVPRNILDAAALDGVPKWRVIWNIVLPMNRGVAIYVLILTIVQGLQYVFTPLNVITQGGPYYGSSNILYHTYLNAFVLYKTGSASALATVTFMIFLVLLFVEIKFVEGRNRDVE</sequence>
<reference evidence="9 10" key="1">
    <citation type="submission" date="2019-12" db="EMBL/GenBank/DDBJ databases">
        <title>Lactobacillus hilgardii FLUB.</title>
        <authorList>
            <person name="Gustaw K."/>
        </authorList>
    </citation>
    <scope>NUCLEOTIDE SEQUENCE [LARGE SCALE GENOMIC DNA]</scope>
    <source>
        <strain evidence="9 10">FLUB</strain>
    </source>
</reference>
<feature type="transmembrane region" description="Helical" evidence="7">
    <location>
        <begin position="31"/>
        <end position="54"/>
    </location>
</feature>
<proteinExistence type="inferred from homology"/>
<keyword evidence="4 7" id="KW-0812">Transmembrane</keyword>
<keyword evidence="3" id="KW-1003">Cell membrane</keyword>
<dbReference type="Pfam" id="PF00528">
    <property type="entry name" value="BPD_transp_1"/>
    <property type="match status" value="1"/>
</dbReference>
<evidence type="ECO:0000256" key="1">
    <source>
        <dbReference type="ARBA" id="ARBA00004651"/>
    </source>
</evidence>
<dbReference type="InterPro" id="IPR035906">
    <property type="entry name" value="MetI-like_sf"/>
</dbReference>
<feature type="transmembrane region" description="Helical" evidence="7">
    <location>
        <begin position="167"/>
        <end position="185"/>
    </location>
</feature>
<dbReference type="InterPro" id="IPR000515">
    <property type="entry name" value="MetI-like"/>
</dbReference>
<dbReference type="InterPro" id="IPR051393">
    <property type="entry name" value="ABC_transporter_permease"/>
</dbReference>
<dbReference type="RefSeq" id="WP_003551922.1">
    <property type="nucleotide sequence ID" value="NZ_CABKOL010000106.1"/>
</dbReference>
<dbReference type="PANTHER" id="PTHR30193:SF37">
    <property type="entry name" value="INNER MEMBRANE ABC TRANSPORTER PERMEASE PROTEIN YCJO"/>
    <property type="match status" value="1"/>
</dbReference>
<feature type="transmembrane region" description="Helical" evidence="7">
    <location>
        <begin position="285"/>
        <end position="301"/>
    </location>
</feature>
<organism evidence="9 10">
    <name type="scientific">Lentilactobacillus hilgardii</name>
    <name type="common">Lactobacillus hilgardii</name>
    <dbReference type="NCBI Taxonomy" id="1588"/>
    <lineage>
        <taxon>Bacteria</taxon>
        <taxon>Bacillati</taxon>
        <taxon>Bacillota</taxon>
        <taxon>Bacilli</taxon>
        <taxon>Lactobacillales</taxon>
        <taxon>Lactobacillaceae</taxon>
        <taxon>Lentilactobacillus</taxon>
    </lineage>
</organism>
<dbReference type="GO" id="GO:0005886">
    <property type="term" value="C:plasma membrane"/>
    <property type="evidence" value="ECO:0007669"/>
    <property type="project" value="UniProtKB-SubCell"/>
</dbReference>
<feature type="transmembrane region" description="Helical" evidence="7">
    <location>
        <begin position="126"/>
        <end position="147"/>
    </location>
</feature>
<comment type="subcellular location">
    <subcellularLocation>
        <location evidence="1 7">Cell membrane</location>
        <topology evidence="1 7">Multi-pass membrane protein</topology>
    </subcellularLocation>
</comment>
<keyword evidence="2 7" id="KW-0813">Transport</keyword>
<dbReference type="AlphaFoldDB" id="A0A6P1E3L0"/>
<evidence type="ECO:0000256" key="7">
    <source>
        <dbReference type="RuleBase" id="RU363032"/>
    </source>
</evidence>
<feature type="transmembrane region" description="Helical" evidence="7">
    <location>
        <begin position="232"/>
        <end position="249"/>
    </location>
</feature>
<evidence type="ECO:0000313" key="9">
    <source>
        <dbReference type="EMBL" id="QHB51129.1"/>
    </source>
</evidence>
<dbReference type="EMBL" id="CP047121">
    <property type="protein sequence ID" value="QHB51129.1"/>
    <property type="molecule type" value="Genomic_DNA"/>
</dbReference>
<dbReference type="PANTHER" id="PTHR30193">
    <property type="entry name" value="ABC TRANSPORTER PERMEASE PROTEIN"/>
    <property type="match status" value="1"/>
</dbReference>
<feature type="transmembrane region" description="Helical" evidence="7">
    <location>
        <begin position="92"/>
        <end position="117"/>
    </location>
</feature>
<dbReference type="SUPFAM" id="SSF161098">
    <property type="entry name" value="MetI-like"/>
    <property type="match status" value="1"/>
</dbReference>
<accession>A0A6P1E3L0</accession>
<evidence type="ECO:0000256" key="2">
    <source>
        <dbReference type="ARBA" id="ARBA00022448"/>
    </source>
</evidence>
<evidence type="ECO:0000256" key="3">
    <source>
        <dbReference type="ARBA" id="ARBA00022475"/>
    </source>
</evidence>
<dbReference type="GeneID" id="69057181"/>
<dbReference type="SMR" id="A0A6P1E3L0"/>
<feature type="domain" description="ABC transmembrane type-1" evidence="8">
    <location>
        <begin position="88"/>
        <end position="302"/>
    </location>
</feature>
<dbReference type="Proteomes" id="UP000465035">
    <property type="component" value="Chromosome"/>
</dbReference>
<keyword evidence="6 7" id="KW-0472">Membrane</keyword>
<dbReference type="Gene3D" id="1.10.3720.10">
    <property type="entry name" value="MetI-like"/>
    <property type="match status" value="1"/>
</dbReference>
<dbReference type="PROSITE" id="PS50928">
    <property type="entry name" value="ABC_TM1"/>
    <property type="match status" value="1"/>
</dbReference>
<name>A0A6P1E3L0_LENHI</name>